<comment type="caution">
    <text evidence="1">The sequence shown here is derived from an EMBL/GenBank/DDBJ whole genome shotgun (WGS) entry which is preliminary data.</text>
</comment>
<organism evidence="1 2">
    <name type="scientific">Phytohabitans kaempferiae</name>
    <dbReference type="NCBI Taxonomy" id="1620943"/>
    <lineage>
        <taxon>Bacteria</taxon>
        <taxon>Bacillati</taxon>
        <taxon>Actinomycetota</taxon>
        <taxon>Actinomycetes</taxon>
        <taxon>Micromonosporales</taxon>
        <taxon>Micromonosporaceae</taxon>
    </lineage>
</organism>
<name>A0ABV6M434_9ACTN</name>
<protein>
    <submittedName>
        <fullName evidence="1">Uncharacterized protein</fullName>
    </submittedName>
</protein>
<dbReference type="EMBL" id="JBHLUH010000029">
    <property type="protein sequence ID" value="MFC0529292.1"/>
    <property type="molecule type" value="Genomic_DNA"/>
</dbReference>
<proteinExistence type="predicted"/>
<gene>
    <name evidence="1" type="ORF">ACFFIA_16690</name>
</gene>
<dbReference type="Proteomes" id="UP001589867">
    <property type="component" value="Unassembled WGS sequence"/>
</dbReference>
<reference evidence="1 2" key="1">
    <citation type="submission" date="2024-09" db="EMBL/GenBank/DDBJ databases">
        <authorList>
            <person name="Sun Q."/>
            <person name="Mori K."/>
        </authorList>
    </citation>
    <scope>NUCLEOTIDE SEQUENCE [LARGE SCALE GENOMIC DNA]</scope>
    <source>
        <strain evidence="1 2">TBRC 3947</strain>
    </source>
</reference>
<evidence type="ECO:0000313" key="1">
    <source>
        <dbReference type="EMBL" id="MFC0529292.1"/>
    </source>
</evidence>
<evidence type="ECO:0000313" key="2">
    <source>
        <dbReference type="Proteomes" id="UP001589867"/>
    </source>
</evidence>
<accession>A0ABV6M434</accession>
<sequence length="78" mass="9223">MLVGTRTRDEADRWAAQWREDPVDGAVEDEVVWWALDLLHGIDLPSGPEGRFLHDDDQVRQWRQDFRRLCQTYPDGEE</sequence>
<dbReference type="RefSeq" id="WP_377251899.1">
    <property type="nucleotide sequence ID" value="NZ_JBHLUH010000029.1"/>
</dbReference>
<keyword evidence="2" id="KW-1185">Reference proteome</keyword>